<sequence length="187" mass="21480">LVVFGFQTPASLYGRRLQTHSNALLVLSELSCRSKLASLSDKLNLLEKKVEFLEARMSSASGKVVRSGAAAVRLVAPVQSVNKDQARRSVLQAYKDLQRMTPKFWWDFGMQDMPLGVFRSVLKQQFLKNAHITDIRIIDRLVGETKQHMYAIQYAFYNPDHVRNYLFRENVEPKPKDFLSKFLNGQD</sequence>
<organism evidence="10 11">
    <name type="scientific">Heligmosomoides polygyrus</name>
    <name type="common">Parasitic roundworm</name>
    <dbReference type="NCBI Taxonomy" id="6339"/>
    <lineage>
        <taxon>Eukaryota</taxon>
        <taxon>Metazoa</taxon>
        <taxon>Ecdysozoa</taxon>
        <taxon>Nematoda</taxon>
        <taxon>Chromadorea</taxon>
        <taxon>Rhabditida</taxon>
        <taxon>Rhabditina</taxon>
        <taxon>Rhabditomorpha</taxon>
        <taxon>Strongyloidea</taxon>
        <taxon>Heligmosomidae</taxon>
        <taxon>Heligmosomoides</taxon>
    </lineage>
</organism>
<accession>A0A183FNT1</accession>
<dbReference type="GO" id="GO:0005743">
    <property type="term" value="C:mitochondrial inner membrane"/>
    <property type="evidence" value="ECO:0007669"/>
    <property type="project" value="UniProtKB-SubCell"/>
</dbReference>
<dbReference type="PANTHER" id="PTHR12964:SF0">
    <property type="entry name" value="NADH DEHYDROGENASE [UBIQUINONE] 1 ALPHA SUBCOMPLEX SUBUNIT 6"/>
    <property type="match status" value="1"/>
</dbReference>
<evidence type="ECO:0000256" key="5">
    <source>
        <dbReference type="ARBA" id="ARBA00022792"/>
    </source>
</evidence>
<keyword evidence="7" id="KW-0496">Mitochondrion</keyword>
<dbReference type="Proteomes" id="UP000050761">
    <property type="component" value="Unassembled WGS sequence"/>
</dbReference>
<keyword evidence="3" id="KW-0813">Transport</keyword>
<dbReference type="WBParaSite" id="HPBE_0000919901-mRNA-1">
    <property type="protein sequence ID" value="HPBE_0000919901-mRNA-1"/>
    <property type="gene ID" value="HPBE_0000919901"/>
</dbReference>
<keyword evidence="10" id="KW-1185">Reference proteome</keyword>
<dbReference type="InterPro" id="IPR016488">
    <property type="entry name" value="NADH_Ub_cplx-1_asu_su-6"/>
</dbReference>
<evidence type="ECO:0000313" key="11">
    <source>
        <dbReference type="WBParaSite" id="HPBE_0000919901-mRNA-1"/>
    </source>
</evidence>
<evidence type="ECO:0000256" key="7">
    <source>
        <dbReference type="ARBA" id="ARBA00023128"/>
    </source>
</evidence>
<evidence type="ECO:0000256" key="4">
    <source>
        <dbReference type="ARBA" id="ARBA00022660"/>
    </source>
</evidence>
<keyword evidence="8" id="KW-0472">Membrane</keyword>
<keyword evidence="5" id="KW-0999">Mitochondrion inner membrane</keyword>
<reference evidence="11" key="1">
    <citation type="submission" date="2019-09" db="UniProtKB">
        <authorList>
            <consortium name="WormBaseParasite"/>
        </authorList>
    </citation>
    <scope>IDENTIFICATION</scope>
</reference>
<evidence type="ECO:0000256" key="8">
    <source>
        <dbReference type="ARBA" id="ARBA00023136"/>
    </source>
</evidence>
<keyword evidence="9" id="KW-0175">Coiled coil</keyword>
<protein>
    <submittedName>
        <fullName evidence="11">Complex I-B14</fullName>
    </submittedName>
</protein>
<name>A0A183FNT1_HELPZ</name>
<dbReference type="AlphaFoldDB" id="A0A183FNT1"/>
<evidence type="ECO:0000256" key="2">
    <source>
        <dbReference type="ARBA" id="ARBA00009508"/>
    </source>
</evidence>
<feature type="coiled-coil region" evidence="9">
    <location>
        <begin position="36"/>
        <end position="63"/>
    </location>
</feature>
<proteinExistence type="inferred from homology"/>
<comment type="subcellular location">
    <subcellularLocation>
        <location evidence="1">Mitochondrion inner membrane</location>
        <topology evidence="1">Peripheral membrane protein</topology>
        <orientation evidence="1">Matrix side</orientation>
    </subcellularLocation>
</comment>
<evidence type="ECO:0000256" key="1">
    <source>
        <dbReference type="ARBA" id="ARBA00004443"/>
    </source>
</evidence>
<keyword evidence="4" id="KW-0679">Respiratory chain</keyword>
<evidence type="ECO:0000313" key="10">
    <source>
        <dbReference type="Proteomes" id="UP000050761"/>
    </source>
</evidence>
<comment type="similarity">
    <text evidence="2">Belongs to the complex I LYR family.</text>
</comment>
<dbReference type="Gene3D" id="1.20.5.110">
    <property type="match status" value="1"/>
</dbReference>
<evidence type="ECO:0000256" key="6">
    <source>
        <dbReference type="ARBA" id="ARBA00022982"/>
    </source>
</evidence>
<evidence type="ECO:0000256" key="9">
    <source>
        <dbReference type="SAM" id="Coils"/>
    </source>
</evidence>
<dbReference type="PANTHER" id="PTHR12964">
    <property type="entry name" value="NADH-UBIQUINONE OXIDOREDUCTASE B14 SUBUNIT"/>
    <property type="match status" value="1"/>
</dbReference>
<dbReference type="GO" id="GO:0006979">
    <property type="term" value="P:response to oxidative stress"/>
    <property type="evidence" value="ECO:0007669"/>
    <property type="project" value="TreeGrafter"/>
</dbReference>
<keyword evidence="6" id="KW-0249">Electron transport</keyword>
<evidence type="ECO:0000256" key="3">
    <source>
        <dbReference type="ARBA" id="ARBA00022448"/>
    </source>
</evidence>